<dbReference type="RefSeq" id="WP_123132616.1">
    <property type="nucleotide sequence ID" value="NZ_RJJE01000009.1"/>
</dbReference>
<evidence type="ECO:0000313" key="1">
    <source>
        <dbReference type="EMBL" id="RNI29530.1"/>
    </source>
</evidence>
<dbReference type="Proteomes" id="UP000271010">
    <property type="component" value="Unassembled WGS sequence"/>
</dbReference>
<comment type="caution">
    <text evidence="1">The sequence shown here is derived from an EMBL/GenBank/DDBJ whole genome shotgun (WGS) entry which is preliminary data.</text>
</comment>
<dbReference type="EMBL" id="RJJE01000009">
    <property type="protein sequence ID" value="RNI29530.1"/>
    <property type="molecule type" value="Genomic_DNA"/>
</dbReference>
<evidence type="ECO:0000313" key="2">
    <source>
        <dbReference type="Proteomes" id="UP000271010"/>
    </source>
</evidence>
<keyword evidence="2" id="KW-1185">Reference proteome</keyword>
<dbReference type="AlphaFoldDB" id="A0A3M9MVP0"/>
<reference evidence="1 2" key="1">
    <citation type="submission" date="2018-11" db="EMBL/GenBank/DDBJ databases">
        <title>Rufibacter latericius sp. nov., isolated from water in Baiyang Lake.</title>
        <authorList>
            <person name="Yang Y."/>
        </authorList>
    </citation>
    <scope>NUCLEOTIDE SEQUENCE [LARGE SCALE GENOMIC DNA]</scope>
    <source>
        <strain evidence="1 2">MCC P1</strain>
    </source>
</reference>
<protein>
    <submittedName>
        <fullName evidence="1">Uncharacterized protein</fullName>
    </submittedName>
</protein>
<sequence length="74" mass="7591">MAKKVMEISCKASPLKAGDESAGVNIPLPPSKGESVLAKAVCLAIGENFNNDPTAGTPAMAADNFLETKKSKSV</sequence>
<organism evidence="1 2">
    <name type="scientific">Rufibacter immobilis</name>
    <dbReference type="NCBI Taxonomy" id="1348778"/>
    <lineage>
        <taxon>Bacteria</taxon>
        <taxon>Pseudomonadati</taxon>
        <taxon>Bacteroidota</taxon>
        <taxon>Cytophagia</taxon>
        <taxon>Cytophagales</taxon>
        <taxon>Hymenobacteraceae</taxon>
        <taxon>Rufibacter</taxon>
    </lineage>
</organism>
<proteinExistence type="predicted"/>
<accession>A0A3M9MVP0</accession>
<name>A0A3M9MVP0_9BACT</name>
<gene>
    <name evidence="1" type="ORF">EFA69_08205</name>
</gene>